<dbReference type="PANTHER" id="PTHR43788">
    <property type="entry name" value="DNA2/NAM7 HELICASE FAMILY MEMBER"/>
    <property type="match status" value="1"/>
</dbReference>
<evidence type="ECO:0000256" key="3">
    <source>
        <dbReference type="ARBA" id="ARBA00022801"/>
    </source>
</evidence>
<dbReference type="InterPro" id="IPR047187">
    <property type="entry name" value="SF1_C_Upf1"/>
</dbReference>
<dbReference type="EMBL" id="CAMXCT010000236">
    <property type="protein sequence ID" value="CAI3976000.1"/>
    <property type="molecule type" value="Genomic_DNA"/>
</dbReference>
<dbReference type="GO" id="GO:0005524">
    <property type="term" value="F:ATP binding"/>
    <property type="evidence" value="ECO:0007669"/>
    <property type="project" value="UniProtKB-KW"/>
</dbReference>
<dbReference type="EMBL" id="CAMXCT020000236">
    <property type="protein sequence ID" value="CAL1129375.1"/>
    <property type="molecule type" value="Genomic_DNA"/>
</dbReference>
<dbReference type="AlphaFoldDB" id="A0A9P1BNR5"/>
<sequence length="1172" mass="132189">EPVPSEHLAALLRCAAQFPDAERFARAVSAAQRGKVTLDEQTFAALVGTLLASEAPHALVRCALNFGLPPDGHFIPLIPYEIRIDDRNDVFRGATNDDSGELDLDLVAETDLPPMLEFAGCRFKPELNGLYQRQLGRKDLLGHLRPIYQKQMGFSRRYRCFYWDAALTPDETARDRESGWYIASEIGGGGHIFARCVGTSEGNVPPKQGWSFTDSKENWIRETSSGFIPPTSRTERIKALNLTEEESKMALEGVDLDALRGSVQGRDPEVCKYFCHFFILLCLELMSEIQNFRSRWRFRSLNQLVSFGIAFKDMKVEHQGKVRESKQAPLPGWPSLDTVEVHFSLPRNLKAEDCRFKPGENVVISIDNPVQNRVAEAMVKDVDFWSHTLVLQVRGEMPEDPWRKKRYRIDSYANRVAFERQANALLQFTMERTTVCEMLVSGGVGRIDEIVKEEAALMRRRQLRDRLGPDYKGEQQAKLAKMDKETKAKIKADALAMWDEEDFFDDEAQEGAKDELEDIDITGISDVKEEKLSPEEEEQRKKTIALASEVVGEVNEDNLMTATIQANALPNTSDAQKNAIVNAMSKRLTVIQGPPGTGKTHTSVRILSSWVKTMGYKPLLATSECNVAVDNIAEGLVANGIKVVRIGKGEKISQRLEEAILDNLVRHGREQLKEESKDMYDDDEVIQDIGEEPEDRRSSEWEAWSANKARRAQKRAWENQQTRFMQQKILDEAEVICATTIHCGSVKLSGFNFHGVLIDEVAQATETSCIVPVVCRGAQQLVLCGDHCQLPPSVISREAELRGFTLSLYSRMTMTGVPFCFLDTQYRAHPMLMEFSATCIYDGRLKNGVDESKRPRPNGLPWPGLESPAMFLESNVEEHLEGESKANYAEAVRVKELVRGLLDRGAVRLEDIGVVTPYKGQVRVLRKMMHLQNGLNVEQEQAKLLEIASVDNFQGREKEVIIFSAVRCNTFGSVGFLKDWRRLNVMVTRARRALVVIGNAMTLCKDDYWKKWLETTEKQGGCRKGTVKKALEDGENFQGIVPSEENMDFFPSLQLTDFPVAPPQSSAPKRNWSDMNSDDEDQSAMTTSPVKVEKKLKVTEDEAMPWAQDWTGWGSKQTEVMDFVEVVQGKILEHLVHVGHEVLELPEFLAKRLMEFCGTKNCSPCSTLWDDP</sequence>
<dbReference type="OrthoDB" id="6513042at2759"/>
<dbReference type="FunFam" id="3.40.50.300:FF:000326">
    <property type="entry name" value="P-loop containing nucleoside triphosphate hydrolase"/>
    <property type="match status" value="1"/>
</dbReference>
<dbReference type="Gene3D" id="3.40.50.300">
    <property type="entry name" value="P-loop containing nucleotide triphosphate hydrolases"/>
    <property type="match status" value="2"/>
</dbReference>
<proteinExistence type="inferred from homology"/>
<dbReference type="Pfam" id="PF13087">
    <property type="entry name" value="AAA_12"/>
    <property type="match status" value="1"/>
</dbReference>
<evidence type="ECO:0000256" key="2">
    <source>
        <dbReference type="ARBA" id="ARBA00022741"/>
    </source>
</evidence>
<feature type="non-terminal residue" evidence="9">
    <location>
        <position position="1172"/>
    </location>
</feature>
<evidence type="ECO:0000313" key="10">
    <source>
        <dbReference type="EMBL" id="CAL1129375.1"/>
    </source>
</evidence>
<evidence type="ECO:0000259" key="8">
    <source>
        <dbReference type="Pfam" id="PF13087"/>
    </source>
</evidence>
<keyword evidence="4" id="KW-0347">Helicase</keyword>
<dbReference type="InterPro" id="IPR027417">
    <property type="entry name" value="P-loop_NTPase"/>
</dbReference>
<evidence type="ECO:0000256" key="5">
    <source>
        <dbReference type="ARBA" id="ARBA00022840"/>
    </source>
</evidence>
<gene>
    <name evidence="9" type="ORF">C1SCF055_LOCUS4260</name>
</gene>
<keyword evidence="5" id="KW-0067">ATP-binding</keyword>
<feature type="region of interest" description="Disordered" evidence="6">
    <location>
        <begin position="1061"/>
        <end position="1088"/>
    </location>
</feature>
<evidence type="ECO:0000259" key="7">
    <source>
        <dbReference type="Pfam" id="PF13086"/>
    </source>
</evidence>
<feature type="non-terminal residue" evidence="9">
    <location>
        <position position="1"/>
    </location>
</feature>
<feature type="domain" description="DNA2/NAM7 helicase helicase" evidence="7">
    <location>
        <begin position="573"/>
        <end position="797"/>
    </location>
</feature>
<keyword evidence="3" id="KW-0378">Hydrolase</keyword>
<dbReference type="InterPro" id="IPR050534">
    <property type="entry name" value="Coronavir_polyprotein_1ab"/>
</dbReference>
<evidence type="ECO:0000313" key="12">
    <source>
        <dbReference type="Proteomes" id="UP001152797"/>
    </source>
</evidence>
<reference evidence="10" key="2">
    <citation type="submission" date="2024-04" db="EMBL/GenBank/DDBJ databases">
        <authorList>
            <person name="Chen Y."/>
            <person name="Shah S."/>
            <person name="Dougan E. K."/>
            <person name="Thang M."/>
            <person name="Chan C."/>
        </authorList>
    </citation>
    <scope>NUCLEOTIDE SEQUENCE [LARGE SCALE GENOMIC DNA]</scope>
</reference>
<name>A0A9P1BNR5_9DINO</name>
<evidence type="ECO:0000256" key="4">
    <source>
        <dbReference type="ARBA" id="ARBA00022806"/>
    </source>
</evidence>
<comment type="caution">
    <text evidence="9">The sequence shown here is derived from an EMBL/GenBank/DDBJ whole genome shotgun (WGS) entry which is preliminary data.</text>
</comment>
<accession>A0A9P1BNR5</accession>
<dbReference type="GO" id="GO:0043139">
    <property type="term" value="F:5'-3' DNA helicase activity"/>
    <property type="evidence" value="ECO:0007669"/>
    <property type="project" value="TreeGrafter"/>
</dbReference>
<dbReference type="SUPFAM" id="SSF52540">
    <property type="entry name" value="P-loop containing nucleoside triphosphate hydrolases"/>
    <property type="match status" value="1"/>
</dbReference>
<dbReference type="InterPro" id="IPR041679">
    <property type="entry name" value="DNA2/NAM7-like_C"/>
</dbReference>
<dbReference type="GO" id="GO:0016787">
    <property type="term" value="F:hydrolase activity"/>
    <property type="evidence" value="ECO:0007669"/>
    <property type="project" value="UniProtKB-KW"/>
</dbReference>
<dbReference type="CDD" id="cd18808">
    <property type="entry name" value="SF1_C_Upf1"/>
    <property type="match status" value="1"/>
</dbReference>
<dbReference type="GO" id="GO:0005694">
    <property type="term" value="C:chromosome"/>
    <property type="evidence" value="ECO:0007669"/>
    <property type="project" value="UniProtKB-ARBA"/>
</dbReference>
<dbReference type="Pfam" id="PF13086">
    <property type="entry name" value="AAA_11"/>
    <property type="match status" value="1"/>
</dbReference>
<evidence type="ECO:0000313" key="9">
    <source>
        <dbReference type="EMBL" id="CAI3976000.1"/>
    </source>
</evidence>
<keyword evidence="12" id="KW-1185">Reference proteome</keyword>
<evidence type="ECO:0000256" key="1">
    <source>
        <dbReference type="ARBA" id="ARBA00007913"/>
    </source>
</evidence>
<dbReference type="InterPro" id="IPR041677">
    <property type="entry name" value="DNA2/NAM7_AAA_11"/>
</dbReference>
<evidence type="ECO:0000256" key="6">
    <source>
        <dbReference type="SAM" id="MobiDB-lite"/>
    </source>
</evidence>
<dbReference type="Proteomes" id="UP001152797">
    <property type="component" value="Unassembled WGS sequence"/>
</dbReference>
<keyword evidence="2" id="KW-0547">Nucleotide-binding</keyword>
<dbReference type="EMBL" id="CAMXCT030000236">
    <property type="protein sequence ID" value="CAL4763312.1"/>
    <property type="molecule type" value="Genomic_DNA"/>
</dbReference>
<evidence type="ECO:0000313" key="11">
    <source>
        <dbReference type="EMBL" id="CAL4763312.1"/>
    </source>
</evidence>
<reference evidence="9" key="1">
    <citation type="submission" date="2022-10" db="EMBL/GenBank/DDBJ databases">
        <authorList>
            <person name="Chen Y."/>
            <person name="Dougan E. K."/>
            <person name="Chan C."/>
            <person name="Rhodes N."/>
            <person name="Thang M."/>
        </authorList>
    </citation>
    <scope>NUCLEOTIDE SEQUENCE</scope>
</reference>
<feature type="domain" description="DNA2/NAM7 helicase-like C-terminal" evidence="8">
    <location>
        <begin position="806"/>
        <end position="1000"/>
    </location>
</feature>
<organism evidence="9">
    <name type="scientific">Cladocopium goreaui</name>
    <dbReference type="NCBI Taxonomy" id="2562237"/>
    <lineage>
        <taxon>Eukaryota</taxon>
        <taxon>Sar</taxon>
        <taxon>Alveolata</taxon>
        <taxon>Dinophyceae</taxon>
        <taxon>Suessiales</taxon>
        <taxon>Symbiodiniaceae</taxon>
        <taxon>Cladocopium</taxon>
    </lineage>
</organism>
<dbReference type="PANTHER" id="PTHR43788:SF13">
    <property type="entry name" value="REGULATOR OF NONSENSE TRANSCRIPTS 1"/>
    <property type="match status" value="1"/>
</dbReference>
<protein>
    <submittedName>
        <fullName evidence="11">Regulator of nonsense transcripts 1 homolog</fullName>
    </submittedName>
</protein>
<comment type="similarity">
    <text evidence="1">Belongs to the DNA2/NAM7 helicase family.</text>
</comment>